<accession>A0A8B8UZD5</accession>
<dbReference type="RefSeq" id="XP_033769127.1">
    <property type="nucleotide sequence ID" value="XM_033913236.1"/>
</dbReference>
<evidence type="ECO:0000313" key="2">
    <source>
        <dbReference type="RefSeq" id="XP_033769127.1"/>
    </source>
</evidence>
<reference evidence="2" key="1">
    <citation type="journal article" date="2017" name="Nat. Genet.">
        <title>Contrasting evolutionary genome dynamics between domesticated and wild yeasts.</title>
        <authorList>
            <person name="Yue J.X."/>
            <person name="Li J."/>
            <person name="Aigrain L."/>
            <person name="Hallin J."/>
            <person name="Persson K."/>
            <person name="Oliver K."/>
            <person name="Bergstrom A."/>
            <person name="Coupland P."/>
            <person name="Warringer J."/>
            <person name="Lagomarsino M.C."/>
            <person name="Fischer G."/>
            <person name="Durbin R."/>
            <person name="Liti G."/>
        </authorList>
    </citation>
    <scope>NUCLEOTIDE SEQUENCE</scope>
    <source>
        <strain evidence="2">CBS432</strain>
    </source>
</reference>
<dbReference type="VEuPathDB" id="FungiDB:SPAR_O01230"/>
<sequence length="660" mass="75986">MSLPISKLIEQYRSTRDNDLKYMLLRRNFEINDMEDELASLINDLLLPVLVEEQDMEILNLVSFQVFPNLVLSMISNSTATQVGWVTSLICDPLLNQSIIHANRSFVLIETLRNILQKIENAPHLDYHQPVNNSFEFISKFIVEMKRHMCDVDAAQLSHSLSESNMLIYIESLNLLLKFSFFSDATCSSAMVTLPFDILNDVFSIAQDYSATSTNESIDRITEKLFLTSTQLTHPADLKKLCPKMKYNTLSVVSRIWYKFGPTVAELFTDYLLPVLLPSQIVEECSIEDVLEIIHNFHPYFSFRRLEDNRPLLSDSTISQLRKGLFDILIMLNDSLTRTQNESVHSDGHLVDSDDGFASDNDSEQQAYLDELMSEGYDENMYNGDTDNEDADDVNLEKNDELTKDITETNKILSIFAELHYPQEERFSELLVELQTKITINPFLIDKILSKETTELPTDGGELVDLNEILNEVKANKLTRKNVIFYTLEHTLSLKSCSDLSVLQLSIEVIDHLLVKNHSNNITRGEQFRLIKLILPHLKTNKSFIDTLKAGNFTQKIDEGVTLRTTIISLLLQLLPLDYSMLGDILPTIARYSVRDKDFTVRDLSLQLLNQVLRTYYNCLIGIDWEWYNNDFYQVLQETCIKKDIDTNLLLQFPPYFPHD</sequence>
<reference evidence="2" key="2">
    <citation type="submission" date="2020-01" db="EMBL/GenBank/DDBJ databases">
        <title>Population-level Yeast Reference Genomes.</title>
        <authorList>
            <person name="Yue J.-X."/>
        </authorList>
    </citation>
    <scope>NUCLEOTIDE SEQUENCE</scope>
    <source>
        <strain evidence="2">CBS432</strain>
    </source>
</reference>
<proteinExistence type="predicted"/>
<organism evidence="2">
    <name type="scientific">Saccharomyces paradoxus</name>
    <name type="common">Yeast</name>
    <name type="synonym">Saccharomyces douglasii</name>
    <dbReference type="NCBI Taxonomy" id="27291"/>
    <lineage>
        <taxon>Eukaryota</taxon>
        <taxon>Fungi</taxon>
        <taxon>Dikarya</taxon>
        <taxon>Ascomycota</taxon>
        <taxon>Saccharomycotina</taxon>
        <taxon>Saccharomycetes</taxon>
        <taxon>Saccharomycetales</taxon>
        <taxon>Saccharomycetaceae</taxon>
        <taxon>Saccharomyces</taxon>
    </lineage>
</organism>
<dbReference type="OrthoDB" id="4034650at2759"/>
<name>A0A8B8UZD5_SACPA</name>
<gene>
    <name evidence="2" type="primary">LAG2</name>
    <name evidence="2" type="ORF">SPAR_O01230</name>
</gene>
<reference evidence="2" key="3">
    <citation type="submission" date="2025-07" db="EMBL/GenBank/DDBJ databases">
        <authorList>
            <consortium name="NCBI Genome Project"/>
        </authorList>
    </citation>
    <scope>NUCLEOTIDE SEQUENCE</scope>
    <source>
        <strain evidence="2">CBS432</strain>
    </source>
</reference>
<dbReference type="AlphaFoldDB" id="A0A8B8UZD5"/>
<dbReference type="KEGG" id="spao:SPAR_O01230"/>
<feature type="region of interest" description="Disordered" evidence="1">
    <location>
        <begin position="343"/>
        <end position="362"/>
    </location>
</feature>
<feature type="compositionally biased region" description="Acidic residues" evidence="1">
    <location>
        <begin position="353"/>
        <end position="362"/>
    </location>
</feature>
<dbReference type="GeneID" id="54633552"/>
<reference evidence="2" key="4">
    <citation type="submission" date="2025-08" db="UniProtKB">
        <authorList>
            <consortium name="RefSeq"/>
        </authorList>
    </citation>
    <scope>IDENTIFICATION</scope>
    <source>
        <strain evidence="2">CBS432</strain>
    </source>
</reference>
<evidence type="ECO:0000256" key="1">
    <source>
        <dbReference type="SAM" id="MobiDB-lite"/>
    </source>
</evidence>
<protein>
    <submittedName>
        <fullName evidence="2">Lag2p</fullName>
    </submittedName>
</protein>